<sequence length="72" mass="8192">MLGKVMLLQSLSLPHQFPAGSRFGFGQKRFTNQEEKAWKFKGASLEARGTLQDVGWLRDEITDMKLMKSQCS</sequence>
<organism evidence="1 2">
    <name type="scientific">Cichorium intybus</name>
    <name type="common">Chicory</name>
    <dbReference type="NCBI Taxonomy" id="13427"/>
    <lineage>
        <taxon>Eukaryota</taxon>
        <taxon>Viridiplantae</taxon>
        <taxon>Streptophyta</taxon>
        <taxon>Embryophyta</taxon>
        <taxon>Tracheophyta</taxon>
        <taxon>Spermatophyta</taxon>
        <taxon>Magnoliopsida</taxon>
        <taxon>eudicotyledons</taxon>
        <taxon>Gunneridae</taxon>
        <taxon>Pentapetalae</taxon>
        <taxon>asterids</taxon>
        <taxon>campanulids</taxon>
        <taxon>Asterales</taxon>
        <taxon>Asteraceae</taxon>
        <taxon>Cichorioideae</taxon>
        <taxon>Cichorieae</taxon>
        <taxon>Cichoriinae</taxon>
        <taxon>Cichorium</taxon>
    </lineage>
</organism>
<evidence type="ECO:0000313" key="2">
    <source>
        <dbReference type="Proteomes" id="UP001055811"/>
    </source>
</evidence>
<accession>A0ACB9H0D0</accession>
<proteinExistence type="predicted"/>
<dbReference type="EMBL" id="CM042009">
    <property type="protein sequence ID" value="KAI3788427.1"/>
    <property type="molecule type" value="Genomic_DNA"/>
</dbReference>
<gene>
    <name evidence="1" type="ORF">L2E82_01195</name>
</gene>
<keyword evidence="2" id="KW-1185">Reference proteome</keyword>
<dbReference type="Proteomes" id="UP001055811">
    <property type="component" value="Linkage Group LG01"/>
</dbReference>
<reference evidence="2" key="1">
    <citation type="journal article" date="2022" name="Mol. Ecol. Resour.">
        <title>The genomes of chicory, endive, great burdock and yacon provide insights into Asteraceae palaeo-polyploidization history and plant inulin production.</title>
        <authorList>
            <person name="Fan W."/>
            <person name="Wang S."/>
            <person name="Wang H."/>
            <person name="Wang A."/>
            <person name="Jiang F."/>
            <person name="Liu H."/>
            <person name="Zhao H."/>
            <person name="Xu D."/>
            <person name="Zhang Y."/>
        </authorList>
    </citation>
    <scope>NUCLEOTIDE SEQUENCE [LARGE SCALE GENOMIC DNA]</scope>
    <source>
        <strain evidence="2">cv. Punajuju</strain>
    </source>
</reference>
<reference evidence="1 2" key="2">
    <citation type="journal article" date="2022" name="Mol. Ecol. Resour.">
        <title>The genomes of chicory, endive, great burdock and yacon provide insights into Asteraceae paleo-polyploidization history and plant inulin production.</title>
        <authorList>
            <person name="Fan W."/>
            <person name="Wang S."/>
            <person name="Wang H."/>
            <person name="Wang A."/>
            <person name="Jiang F."/>
            <person name="Liu H."/>
            <person name="Zhao H."/>
            <person name="Xu D."/>
            <person name="Zhang Y."/>
        </authorList>
    </citation>
    <scope>NUCLEOTIDE SEQUENCE [LARGE SCALE GENOMIC DNA]</scope>
    <source>
        <strain evidence="2">cv. Punajuju</strain>
        <tissue evidence="1">Leaves</tissue>
    </source>
</reference>
<name>A0ACB9H0D0_CICIN</name>
<evidence type="ECO:0000313" key="1">
    <source>
        <dbReference type="EMBL" id="KAI3788427.1"/>
    </source>
</evidence>
<protein>
    <submittedName>
        <fullName evidence="1">Uncharacterized protein</fullName>
    </submittedName>
</protein>
<comment type="caution">
    <text evidence="1">The sequence shown here is derived from an EMBL/GenBank/DDBJ whole genome shotgun (WGS) entry which is preliminary data.</text>
</comment>